<dbReference type="PANTHER" id="PTHR43775:SF51">
    <property type="entry name" value="INACTIVE PHENOLPHTHIOCEROL SYNTHESIS POLYKETIDE SYNTHASE TYPE I PKS1-RELATED"/>
    <property type="match status" value="1"/>
</dbReference>
<dbReference type="SUPFAM" id="SSF53901">
    <property type="entry name" value="Thiolase-like"/>
    <property type="match status" value="1"/>
</dbReference>
<dbReference type="PANTHER" id="PTHR43775">
    <property type="entry name" value="FATTY ACID SYNTHASE"/>
    <property type="match status" value="1"/>
</dbReference>
<evidence type="ECO:0000256" key="2">
    <source>
        <dbReference type="RuleBase" id="RU003694"/>
    </source>
</evidence>
<dbReference type="RefSeq" id="WP_231449251.1">
    <property type="nucleotide sequence ID" value="NZ_JAJOMB010000029.1"/>
</dbReference>
<dbReference type="AlphaFoldDB" id="A0A9X1NJV9"/>
<dbReference type="GO" id="GO:0004315">
    <property type="term" value="F:3-oxoacyl-[acyl-carrier-protein] synthase activity"/>
    <property type="evidence" value="ECO:0007669"/>
    <property type="project" value="InterPro"/>
</dbReference>
<feature type="domain" description="Ketosynthase family 3 (KS3)" evidence="3">
    <location>
        <begin position="11"/>
        <end position="473"/>
    </location>
</feature>
<reference evidence="4" key="1">
    <citation type="submission" date="2021-11" db="EMBL/GenBank/DDBJ databases">
        <title>Streptomyces corallinus and Kineosporia corallina sp. nov., two new coral-derived marine actinobacteria.</title>
        <authorList>
            <person name="Buangrab K."/>
            <person name="Sutthacheep M."/>
            <person name="Yeemin T."/>
            <person name="Harunari E."/>
            <person name="Igarashi Y."/>
            <person name="Sripreechasak P."/>
            <person name="Kanchanasin P."/>
            <person name="Tanasupawat S."/>
            <person name="Phongsopitanun W."/>
        </authorList>
    </citation>
    <scope>NUCLEOTIDE SEQUENCE</scope>
    <source>
        <strain evidence="4">JCM 31032</strain>
    </source>
</reference>
<dbReference type="InterPro" id="IPR014030">
    <property type="entry name" value="Ketoacyl_synth_N"/>
</dbReference>
<dbReference type="GO" id="GO:0006633">
    <property type="term" value="P:fatty acid biosynthetic process"/>
    <property type="evidence" value="ECO:0007669"/>
    <property type="project" value="InterPro"/>
</dbReference>
<name>A0A9X1NJV9_9ACTN</name>
<dbReference type="GO" id="GO:0004312">
    <property type="term" value="F:fatty acid synthase activity"/>
    <property type="evidence" value="ECO:0007669"/>
    <property type="project" value="TreeGrafter"/>
</dbReference>
<dbReference type="Proteomes" id="UP001138997">
    <property type="component" value="Unassembled WGS sequence"/>
</dbReference>
<dbReference type="InterPro" id="IPR020841">
    <property type="entry name" value="PKS_Beta-ketoAc_synthase_dom"/>
</dbReference>
<dbReference type="InterPro" id="IPR014031">
    <property type="entry name" value="Ketoacyl_synth_C"/>
</dbReference>
<dbReference type="InterPro" id="IPR050091">
    <property type="entry name" value="PKS_NRPS_Biosynth_Enz"/>
</dbReference>
<evidence type="ECO:0000313" key="4">
    <source>
        <dbReference type="EMBL" id="MCD5316402.1"/>
    </source>
</evidence>
<dbReference type="InterPro" id="IPR018201">
    <property type="entry name" value="Ketoacyl_synth_AS"/>
</dbReference>
<organism evidence="4 5">
    <name type="scientific">Kineosporia babensis</name>
    <dbReference type="NCBI Taxonomy" id="499548"/>
    <lineage>
        <taxon>Bacteria</taxon>
        <taxon>Bacillati</taxon>
        <taxon>Actinomycetota</taxon>
        <taxon>Actinomycetes</taxon>
        <taxon>Kineosporiales</taxon>
        <taxon>Kineosporiaceae</taxon>
        <taxon>Kineosporia</taxon>
    </lineage>
</organism>
<dbReference type="Pfam" id="PF00109">
    <property type="entry name" value="ketoacyl-synt"/>
    <property type="match status" value="1"/>
</dbReference>
<comment type="similarity">
    <text evidence="2">Belongs to the thiolase-like superfamily. Beta-ketoacyl-ACP synthases family.</text>
</comment>
<proteinExistence type="inferred from homology"/>
<dbReference type="Gene3D" id="3.40.47.10">
    <property type="match status" value="1"/>
</dbReference>
<dbReference type="CDD" id="cd00833">
    <property type="entry name" value="PKS"/>
    <property type="match status" value="1"/>
</dbReference>
<dbReference type="Pfam" id="PF16197">
    <property type="entry name" value="KAsynt_C_assoc"/>
    <property type="match status" value="1"/>
</dbReference>
<dbReference type="EMBL" id="JAJOMB010000029">
    <property type="protein sequence ID" value="MCD5316402.1"/>
    <property type="molecule type" value="Genomic_DNA"/>
</dbReference>
<evidence type="ECO:0000259" key="3">
    <source>
        <dbReference type="PROSITE" id="PS52004"/>
    </source>
</evidence>
<protein>
    <submittedName>
        <fullName evidence="4">Polyketide synthase</fullName>
    </submittedName>
</protein>
<dbReference type="Pfam" id="PF02801">
    <property type="entry name" value="Ketoacyl-synt_C"/>
    <property type="match status" value="1"/>
</dbReference>
<keyword evidence="1 2" id="KW-0808">Transferase</keyword>
<dbReference type="InterPro" id="IPR032821">
    <property type="entry name" value="PKS_assoc"/>
</dbReference>
<evidence type="ECO:0000256" key="1">
    <source>
        <dbReference type="ARBA" id="ARBA00022679"/>
    </source>
</evidence>
<dbReference type="SMART" id="SM00825">
    <property type="entry name" value="PKS_KS"/>
    <property type="match status" value="1"/>
</dbReference>
<accession>A0A9X1NJV9</accession>
<sequence>MSARTVEAKGQAGIAIVGMAVLYPKAVDLQSYWANIVSGRDAITEVGPERWDPEFYAGREGRGEYPVDRVYARRGGFLDADTAVPATRYGIPPVAVSGIEPDQMIALDVAARAIADAGGEDRLPDRDRVGVVLGRGGYVTPAAIRFSERVRGSSQLVATLSQILPDLDQRSLDLVRQTYQEALGPFAPESAIGLVSNLAASRLANRLDLRGPAYTVDGACASSLIAVDQAVSLLLAGRCDTVLAGGTHHVHDISFWSVFAQMRALSQRETIRPFDAEADGTLIGEGTGVVVLRRLDDAIEAGDRIYAVIRGTGVASDGRTSSLMNPDPAGQARAVRQAWQTAGLDTRAPGSVGLIEAHGTATRAGDSAEIRSMIDVFGTEGDPVAIGTVKSMIGHTMPAAGVAGLVKAALAVHHGVLPPTLNVSTPHPELAGSRFEPLAQAREWPSRADGTPRRAGVNAFGFGGINAHVVIEEPAPPARSRRVTSFGGSGDRVLRIAARTKAELARMLDCDDAVVRARLGSEPDVGPVRLAVAGPDARRLALARRAVQTGEPWRDGADVWFTPHPCSATPGVWPSSSRAWTRISSLDWRICRPGSGSLPRRPTPKTQ</sequence>
<evidence type="ECO:0000313" key="5">
    <source>
        <dbReference type="Proteomes" id="UP001138997"/>
    </source>
</evidence>
<dbReference type="PROSITE" id="PS52004">
    <property type="entry name" value="KS3_2"/>
    <property type="match status" value="1"/>
</dbReference>
<gene>
    <name evidence="4" type="ORF">LR394_36445</name>
</gene>
<comment type="caution">
    <text evidence="4">The sequence shown here is derived from an EMBL/GenBank/DDBJ whole genome shotgun (WGS) entry which is preliminary data.</text>
</comment>
<dbReference type="InterPro" id="IPR016039">
    <property type="entry name" value="Thiolase-like"/>
</dbReference>
<dbReference type="PROSITE" id="PS00606">
    <property type="entry name" value="KS3_1"/>
    <property type="match status" value="1"/>
</dbReference>
<keyword evidence="5" id="KW-1185">Reference proteome</keyword>